<reference evidence="5" key="3">
    <citation type="journal article" date="2012" name="PLoS Pathog.">
        <title>Comparative genomics of the apicomplexan parasites Toxoplasma gondii and Neospora caninum: Coccidia differing in host range and transmission strategy.</title>
        <authorList>
            <person name="Reid A.J."/>
            <person name="Vermont S.J."/>
            <person name="Cotton J.A."/>
            <person name="Harris D."/>
            <person name="Hill-Cawthorne G.A."/>
            <person name="Konen-Waisman S."/>
            <person name="Latham S.M."/>
            <person name="Mourier T."/>
            <person name="Norton R."/>
            <person name="Quail M.A."/>
            <person name="Sanders M."/>
            <person name="Shanmugam D."/>
            <person name="Sohal A."/>
            <person name="Wasmuth J.D."/>
            <person name="Brunk B."/>
            <person name="Grigg M.E."/>
            <person name="Howard J.C."/>
            <person name="Parkinson J."/>
            <person name="Roos D.S."/>
            <person name="Trees A.J."/>
            <person name="Berriman M."/>
            <person name="Pain A."/>
            <person name="Wastling J.M."/>
        </authorList>
    </citation>
    <scope>NUCLEOTIDE SEQUENCE [LARGE SCALE GENOMIC DNA]</scope>
    <source>
        <strain evidence="5">Liverpool</strain>
    </source>
</reference>
<proteinExistence type="predicted"/>
<evidence type="ECO:0000256" key="1">
    <source>
        <dbReference type="SAM" id="MobiDB-lite"/>
    </source>
</evidence>
<dbReference type="EMBL" id="LN714475">
    <property type="protein sequence ID" value="CEL64421.1"/>
    <property type="molecule type" value="Genomic_DNA"/>
</dbReference>
<dbReference type="GeneID" id="13445881"/>
<keyword evidence="5" id="KW-1185">Reference proteome</keyword>
<reference evidence="3" key="1">
    <citation type="submission" date="2011-02" db="EMBL/GenBank/DDBJ databases">
        <authorList>
            <person name="Aslett M."/>
        </authorList>
    </citation>
    <scope>NUCLEOTIDE SEQUENCE</scope>
    <source>
        <strain evidence="3">Liverpool</strain>
    </source>
</reference>
<dbReference type="OMA" id="GMGFWNG"/>
<keyword evidence="2" id="KW-0472">Membrane</keyword>
<dbReference type="eggNOG" id="ENOG502QZMG">
    <property type="taxonomic scope" value="Eukaryota"/>
</dbReference>
<dbReference type="RefSeq" id="XP_003879867.1">
    <property type="nucleotide sequence ID" value="XM_003879818.1"/>
</dbReference>
<keyword evidence="2" id="KW-1133">Transmembrane helix</keyword>
<keyword evidence="2" id="KW-0812">Transmembrane</keyword>
<reference evidence="3" key="2">
    <citation type="submission" date="2011-03" db="EMBL/GenBank/DDBJ databases">
        <title>Comparative genomics and transcriptomics of Neospora caninum and Toxoplasma gondii.</title>
        <authorList>
            <person name="Reid A.J."/>
            <person name="Sohal A."/>
            <person name="Harris D."/>
            <person name="Quail M."/>
            <person name="Sanders M."/>
            <person name="Berriman M."/>
            <person name="Wastling J.M."/>
            <person name="Pain A."/>
        </authorList>
    </citation>
    <scope>NUCLEOTIDE SEQUENCE</scope>
    <source>
        <strain evidence="3">Liverpool</strain>
    </source>
</reference>
<dbReference type="EMBL" id="FR823381">
    <property type="protein sequence ID" value="CBZ49832.1"/>
    <property type="molecule type" value="Genomic_DNA"/>
</dbReference>
<dbReference type="VEuPathDB" id="ToxoDB:NCLIV_003180"/>
<accession>F0V7Z1</accession>
<evidence type="ECO:0000313" key="5">
    <source>
        <dbReference type="Proteomes" id="UP000007494"/>
    </source>
</evidence>
<dbReference type="InParanoid" id="F0V7Z1"/>
<sequence length="314" mass="34998">MNSQRGSCALRGCSNAAAATDFPCRSKGSPRSSLWVYFFLVGVAVSFAAVLVPEKCAASMAMSRLPSQGLEGTGLPSSMETLLDEEEMMSTEEELKSELRRIKQYRDMNTTTTTKPPPKNIVVDAGKEAGMGFWNGLLAPFRLARDLVTKPRETVNFANASTALTMSKLRDAAVATVKWENVGRHWREFFRDLVRAATMHPGRQRELERVARLEKANIPKEVLYASESAREEAERRIQLALRSNESKREEELREIQKQKERYEKYKKMKEQESANAAKTSVTESRGQGSEASGTKEQTSNVGGGGRHNGGQERQ</sequence>
<feature type="compositionally biased region" description="Polar residues" evidence="1">
    <location>
        <begin position="273"/>
        <end position="300"/>
    </location>
</feature>
<feature type="compositionally biased region" description="Basic and acidic residues" evidence="1">
    <location>
        <begin position="263"/>
        <end position="272"/>
    </location>
</feature>
<feature type="transmembrane region" description="Helical" evidence="2">
    <location>
        <begin position="34"/>
        <end position="52"/>
    </location>
</feature>
<evidence type="ECO:0000256" key="2">
    <source>
        <dbReference type="SAM" id="Phobius"/>
    </source>
</evidence>
<organism evidence="3 5">
    <name type="scientific">Neospora caninum (strain Liverpool)</name>
    <dbReference type="NCBI Taxonomy" id="572307"/>
    <lineage>
        <taxon>Eukaryota</taxon>
        <taxon>Sar</taxon>
        <taxon>Alveolata</taxon>
        <taxon>Apicomplexa</taxon>
        <taxon>Conoidasida</taxon>
        <taxon>Coccidia</taxon>
        <taxon>Eucoccidiorida</taxon>
        <taxon>Eimeriorina</taxon>
        <taxon>Sarcocystidae</taxon>
        <taxon>Neospora</taxon>
    </lineage>
</organism>
<feature type="region of interest" description="Disordered" evidence="1">
    <location>
        <begin position="263"/>
        <end position="314"/>
    </location>
</feature>
<protein>
    <recommendedName>
        <fullName evidence="6">Transmembrane protein</fullName>
    </recommendedName>
</protein>
<dbReference type="OrthoDB" id="333614at2759"/>
<dbReference type="AlphaFoldDB" id="F0V7Z1"/>
<evidence type="ECO:0000313" key="4">
    <source>
        <dbReference type="EMBL" id="CEL64421.1"/>
    </source>
</evidence>
<reference evidence="4" key="4">
    <citation type="journal article" date="2015" name="PLoS ONE">
        <title>Comprehensive Evaluation of Toxoplasma gondii VEG and Neospora caninum LIV Genomes with Tachyzoite Stage Transcriptome and Proteome Defines Novel Transcript Features.</title>
        <authorList>
            <person name="Ramaprasad A."/>
            <person name="Mourier T."/>
            <person name="Naeem R."/>
            <person name="Malas T.B."/>
            <person name="Moussa E."/>
            <person name="Panigrahi A."/>
            <person name="Vermont S.J."/>
            <person name="Otto T.D."/>
            <person name="Wastling J."/>
            <person name="Pain A."/>
        </authorList>
    </citation>
    <scope>NUCLEOTIDE SEQUENCE</scope>
    <source>
        <strain evidence="4">Liverpool</strain>
    </source>
</reference>
<evidence type="ECO:0008006" key="6">
    <source>
        <dbReference type="Google" id="ProtNLM"/>
    </source>
</evidence>
<dbReference type="Proteomes" id="UP000007494">
    <property type="component" value="Chromosome Ib"/>
</dbReference>
<gene>
    <name evidence="4" type="ORF">BN1204_003180</name>
    <name evidence="3" type="ORF">NCLIV_003180</name>
</gene>
<name>F0V7Z1_NEOCL</name>
<evidence type="ECO:0000313" key="3">
    <source>
        <dbReference type="EMBL" id="CBZ49832.1"/>
    </source>
</evidence>